<dbReference type="Pfam" id="PF04016">
    <property type="entry name" value="DUF364"/>
    <property type="match status" value="1"/>
</dbReference>
<feature type="domain" description="Putative heavy-metal chelation" evidence="1">
    <location>
        <begin position="142"/>
        <end position="241"/>
    </location>
</feature>
<reference evidence="2" key="2">
    <citation type="submission" date="2020-01" db="EMBL/GenBank/DDBJ databases">
        <authorList>
            <person name="Campanaro S."/>
        </authorList>
    </citation>
    <scope>NUCLEOTIDE SEQUENCE</scope>
    <source>
        <strain evidence="2">AS06rmzACSIP_7</strain>
    </source>
</reference>
<name>A0A971M2H7_9BACT</name>
<gene>
    <name evidence="2" type="ORF">GXY80_04855</name>
</gene>
<dbReference type="InterPro" id="IPR007161">
    <property type="entry name" value="DUF364"/>
</dbReference>
<evidence type="ECO:0000313" key="2">
    <source>
        <dbReference type="EMBL" id="NLW34798.1"/>
    </source>
</evidence>
<dbReference type="Proteomes" id="UP000777265">
    <property type="component" value="Unassembled WGS sequence"/>
</dbReference>
<comment type="caution">
    <text evidence="2">The sequence shown here is derived from an EMBL/GenBank/DDBJ whole genome shotgun (WGS) entry which is preliminary data.</text>
</comment>
<proteinExistence type="predicted"/>
<organism evidence="2 3">
    <name type="scientific">Syntrophorhabdus aromaticivorans</name>
    <dbReference type="NCBI Taxonomy" id="328301"/>
    <lineage>
        <taxon>Bacteria</taxon>
        <taxon>Pseudomonadati</taxon>
        <taxon>Thermodesulfobacteriota</taxon>
        <taxon>Syntrophorhabdia</taxon>
        <taxon>Syntrophorhabdales</taxon>
        <taxon>Syntrophorhabdaceae</taxon>
        <taxon>Syntrophorhabdus</taxon>
    </lineage>
</organism>
<dbReference type="Gene3D" id="3.40.50.11590">
    <property type="match status" value="1"/>
</dbReference>
<evidence type="ECO:0000313" key="3">
    <source>
        <dbReference type="Proteomes" id="UP000777265"/>
    </source>
</evidence>
<dbReference type="EMBL" id="JAAYEE010000081">
    <property type="protein sequence ID" value="NLW34798.1"/>
    <property type="molecule type" value="Genomic_DNA"/>
</dbReference>
<protein>
    <recommendedName>
        <fullName evidence="1">Putative heavy-metal chelation domain-containing protein</fullName>
    </recommendedName>
</protein>
<dbReference type="AlphaFoldDB" id="A0A971M2H7"/>
<reference evidence="2" key="1">
    <citation type="journal article" date="2020" name="Biotechnol. Biofuels">
        <title>New insights from the biogas microbiome by comprehensive genome-resolved metagenomics of nearly 1600 species originating from multiple anaerobic digesters.</title>
        <authorList>
            <person name="Campanaro S."/>
            <person name="Treu L."/>
            <person name="Rodriguez-R L.M."/>
            <person name="Kovalovszki A."/>
            <person name="Ziels R.M."/>
            <person name="Maus I."/>
            <person name="Zhu X."/>
            <person name="Kougias P.G."/>
            <person name="Basile A."/>
            <person name="Luo G."/>
            <person name="Schluter A."/>
            <person name="Konstantinidis K.T."/>
            <person name="Angelidaki I."/>
        </authorList>
    </citation>
    <scope>NUCLEOTIDE SEQUENCE</scope>
    <source>
        <strain evidence="2">AS06rmzACSIP_7</strain>
    </source>
</reference>
<accession>A0A971M2H7</accession>
<dbReference type="SUPFAM" id="SSF159713">
    <property type="entry name" value="Dhaf3308-like"/>
    <property type="match status" value="1"/>
</dbReference>
<sequence>MKENMNDEHRGGILETAKRMLQRIIEDRGLFDTPVSVLAKPLTPEEAIGNPGRWDFPITLGKERVIEAEVAGAKAHAFTDSPGEFVGTLKDVMAFSLGSNRERAIFIATLNSMLKSLGMIKGTLHCRDDEPEKCAGEIASTLFQRYGRGRIGLVGMNPAIAEALAKSFGPENVLITDLNPNNINTVKFGVNVWDGRTQTEQLVLSSDVVLITGTTLVNGTFDGIWRTLQDPEKPYYLYGVTGSGICELMGLNRQCPYGRA</sequence>
<evidence type="ECO:0000259" key="1">
    <source>
        <dbReference type="Pfam" id="PF04016"/>
    </source>
</evidence>